<evidence type="ECO:0000259" key="2">
    <source>
        <dbReference type="Pfam" id="PF13449"/>
    </source>
</evidence>
<sequence length="304" mass="34006">MRWTCRLPGLALVVTLSSVLAACAAEPAPLGAQRLDHLSTYVWQRDDTDFGGFSGIELSDDGSRFTVISDRATIRWGGVHRDAGGRITALDPVQSARLHDRKGKPLKPDWRGDSEGLAIGADGRIWISFEGTTRIARYDRPDGPAHPLPRPAAFDDIQRNSSFEALAITADGTVLTLPERSGKLTRPFPVWRWRDGVWDQPFSIPRSGDWLAVGADIGSDGRFYLLERDFRGLLGFRSRVRRFDLSETGLTNPVTLLESYPLQYDNLEGISVWQDDQGIRITLISDDNFGMFQRTELVEFRLSE</sequence>
<dbReference type="PIRSF" id="PIRSF031900">
    <property type="entry name" value="UCP031900"/>
    <property type="match status" value="1"/>
</dbReference>
<comment type="caution">
    <text evidence="3">The sequence shown here is derived from an EMBL/GenBank/DDBJ whole genome shotgun (WGS) entry which is preliminary data.</text>
</comment>
<dbReference type="InterPro" id="IPR015943">
    <property type="entry name" value="WD40/YVTN_repeat-like_dom_sf"/>
</dbReference>
<organism evidence="3 4">
    <name type="scientific">Paracoccus mangrovi</name>
    <dbReference type="NCBI Taxonomy" id="1715645"/>
    <lineage>
        <taxon>Bacteria</taxon>
        <taxon>Pseudomonadati</taxon>
        <taxon>Pseudomonadota</taxon>
        <taxon>Alphaproteobacteria</taxon>
        <taxon>Rhodobacterales</taxon>
        <taxon>Paracoccaceae</taxon>
        <taxon>Paracoccus</taxon>
    </lineage>
</organism>
<dbReference type="InterPro" id="IPR014567">
    <property type="entry name" value="UCP031900"/>
</dbReference>
<proteinExistence type="predicted"/>
<dbReference type="EMBL" id="JBHRXJ010000003">
    <property type="protein sequence ID" value="MFC3527797.1"/>
    <property type="molecule type" value="Genomic_DNA"/>
</dbReference>
<reference evidence="4" key="1">
    <citation type="journal article" date="2019" name="Int. J. Syst. Evol. Microbiol.">
        <title>The Global Catalogue of Microorganisms (GCM) 10K type strain sequencing project: providing services to taxonomists for standard genome sequencing and annotation.</title>
        <authorList>
            <consortium name="The Broad Institute Genomics Platform"/>
            <consortium name="The Broad Institute Genome Sequencing Center for Infectious Disease"/>
            <person name="Wu L."/>
            <person name="Ma J."/>
        </authorList>
    </citation>
    <scope>NUCLEOTIDE SEQUENCE [LARGE SCALE GENOMIC DNA]</scope>
    <source>
        <strain evidence="4">KCTC 42899</strain>
    </source>
</reference>
<protein>
    <submittedName>
        <fullName evidence="3">Esterase-like activity of phytase family protein</fullName>
    </submittedName>
</protein>
<dbReference type="RefSeq" id="WP_377743336.1">
    <property type="nucleotide sequence ID" value="NZ_JBHRXJ010000003.1"/>
</dbReference>
<dbReference type="PROSITE" id="PS51257">
    <property type="entry name" value="PROKAR_LIPOPROTEIN"/>
    <property type="match status" value="1"/>
</dbReference>
<dbReference type="InterPro" id="IPR027372">
    <property type="entry name" value="Phytase-like_dom"/>
</dbReference>
<feature type="signal peptide" evidence="1">
    <location>
        <begin position="1"/>
        <end position="24"/>
    </location>
</feature>
<evidence type="ECO:0000313" key="3">
    <source>
        <dbReference type="EMBL" id="MFC3527797.1"/>
    </source>
</evidence>
<name>A0ABV7R338_9RHOB</name>
<evidence type="ECO:0000313" key="4">
    <source>
        <dbReference type="Proteomes" id="UP001595721"/>
    </source>
</evidence>
<feature type="chain" id="PRO_5047184837" evidence="1">
    <location>
        <begin position="25"/>
        <end position="304"/>
    </location>
</feature>
<dbReference type="Gene3D" id="2.130.10.10">
    <property type="entry name" value="YVTN repeat-like/Quinoprotein amine dehydrogenase"/>
    <property type="match status" value="1"/>
</dbReference>
<gene>
    <name evidence="3" type="ORF">ACFOMH_06375</name>
</gene>
<evidence type="ECO:0000256" key="1">
    <source>
        <dbReference type="SAM" id="SignalP"/>
    </source>
</evidence>
<dbReference type="SUPFAM" id="SSF63829">
    <property type="entry name" value="Calcium-dependent phosphotriesterase"/>
    <property type="match status" value="1"/>
</dbReference>
<dbReference type="Pfam" id="PF13449">
    <property type="entry name" value="Phytase-like"/>
    <property type="match status" value="1"/>
</dbReference>
<feature type="domain" description="Phytase-like" evidence="2">
    <location>
        <begin position="49"/>
        <end position="289"/>
    </location>
</feature>
<keyword evidence="4" id="KW-1185">Reference proteome</keyword>
<accession>A0ABV7R338</accession>
<keyword evidence="1" id="KW-0732">Signal</keyword>
<dbReference type="Proteomes" id="UP001595721">
    <property type="component" value="Unassembled WGS sequence"/>
</dbReference>